<dbReference type="EMBL" id="PYBV01000036">
    <property type="protein sequence ID" value="PYC66191.1"/>
    <property type="molecule type" value="Genomic_DNA"/>
</dbReference>
<sequence>MGFFNKKEQKIRKIPPPPPPTASQDDLHDARRLVQDFLVAVGNDARMRVTALAVSRAGGGPKDFESALRNSYSTGDTGMDRPWHWLVAVSREARTAGDVALIAAVALFVNIWDTQLRHKILLADTADMMLGAPPTDVTKEIYSIAVLTLPGPFPSQTVVDNATGSVKIHEVQKKCAIDALGAGIAISPEVRAAAQLILNRQ</sequence>
<organism evidence="2 3">
    <name type="scientific">Micromonospora arborensis</name>
    <dbReference type="NCBI Taxonomy" id="2116518"/>
    <lineage>
        <taxon>Bacteria</taxon>
        <taxon>Bacillati</taxon>
        <taxon>Actinomycetota</taxon>
        <taxon>Actinomycetes</taxon>
        <taxon>Micromonosporales</taxon>
        <taxon>Micromonosporaceae</taxon>
        <taxon>Micromonospora</taxon>
    </lineage>
</organism>
<name>A0A318NCY1_9ACTN</name>
<dbReference type="Proteomes" id="UP000248333">
    <property type="component" value="Unassembled WGS sequence"/>
</dbReference>
<evidence type="ECO:0000313" key="3">
    <source>
        <dbReference type="Proteomes" id="UP000248333"/>
    </source>
</evidence>
<accession>A0A318NCY1</accession>
<dbReference type="RefSeq" id="WP_110566338.1">
    <property type="nucleotide sequence ID" value="NZ_PYBV01000036.1"/>
</dbReference>
<comment type="caution">
    <text evidence="2">The sequence shown here is derived from an EMBL/GenBank/DDBJ whole genome shotgun (WGS) entry which is preliminary data.</text>
</comment>
<proteinExistence type="predicted"/>
<protein>
    <submittedName>
        <fullName evidence="2">Uncharacterized protein</fullName>
    </submittedName>
</protein>
<evidence type="ECO:0000313" key="2">
    <source>
        <dbReference type="EMBL" id="PYC66191.1"/>
    </source>
</evidence>
<dbReference type="AlphaFoldDB" id="A0A318NCY1"/>
<feature type="region of interest" description="Disordered" evidence="1">
    <location>
        <begin position="1"/>
        <end position="26"/>
    </location>
</feature>
<reference evidence="2 3" key="1">
    <citation type="submission" date="2018-03" db="EMBL/GenBank/DDBJ databases">
        <title>Bioinformatic expansion and discovery of thiopeptide antibiotics.</title>
        <authorList>
            <person name="Schwalen C.J."/>
            <person name="Hudson G.A."/>
            <person name="Mitchell D.A."/>
        </authorList>
    </citation>
    <scope>NUCLEOTIDE SEQUENCE [LARGE SCALE GENOMIC DNA]</scope>
    <source>
        <strain evidence="2 3">NRRL 8041</strain>
    </source>
</reference>
<gene>
    <name evidence="2" type="ORF">C7C45_26055</name>
</gene>
<evidence type="ECO:0000256" key="1">
    <source>
        <dbReference type="SAM" id="MobiDB-lite"/>
    </source>
</evidence>
<keyword evidence="3" id="KW-1185">Reference proteome</keyword>
<dbReference type="OrthoDB" id="3372686at2"/>